<evidence type="ECO:0000313" key="4">
    <source>
        <dbReference type="Proteomes" id="UP000324897"/>
    </source>
</evidence>
<sequence length="271" mass="30424">MAAAALRLLLRRRAWVPASPSQALLRPLFPGPYSKLRSSLPAAAGALAGLPDMRRAQASHPPMPSLLRHHSSKPHQSPQAATSTVANLKDKCCFESTQANLPSLTRSYSSKAKQCCDTATYSETDVMQWFLFEVIKDIEKRTEMLSEINEKVKKATELLDPGLEDESDAMFEEALDDTLKVIAVLEKDLDDLAKGFRSINWIASLDSLEKFRTTCKEFEKSLKSNRQKLKELSIAKETLKIWENNYKLLSKYRPCEAYNETDTNPKSALAN</sequence>
<keyword evidence="1" id="KW-0175">Coiled coil</keyword>
<evidence type="ECO:0000256" key="1">
    <source>
        <dbReference type="SAM" id="Coils"/>
    </source>
</evidence>
<dbReference type="Gramene" id="TVU49419">
    <property type="protein sequence ID" value="TVU49419"/>
    <property type="gene ID" value="EJB05_00728"/>
</dbReference>
<proteinExistence type="predicted"/>
<comment type="caution">
    <text evidence="3">The sequence shown here is derived from an EMBL/GenBank/DDBJ whole genome shotgun (WGS) entry which is preliminary data.</text>
</comment>
<gene>
    <name evidence="3" type="ORF">EJB05_00728</name>
</gene>
<dbReference type="Proteomes" id="UP000324897">
    <property type="component" value="Chromosome 6"/>
</dbReference>
<dbReference type="AlphaFoldDB" id="A0A5J9WML2"/>
<keyword evidence="4" id="KW-1185">Reference proteome</keyword>
<dbReference type="EMBL" id="RWGY01000002">
    <property type="protein sequence ID" value="TVU49419.1"/>
    <property type="molecule type" value="Genomic_DNA"/>
</dbReference>
<evidence type="ECO:0000313" key="3">
    <source>
        <dbReference type="EMBL" id="TVU49419.1"/>
    </source>
</evidence>
<evidence type="ECO:0000256" key="2">
    <source>
        <dbReference type="SAM" id="MobiDB-lite"/>
    </source>
</evidence>
<organism evidence="3 4">
    <name type="scientific">Eragrostis curvula</name>
    <name type="common">weeping love grass</name>
    <dbReference type="NCBI Taxonomy" id="38414"/>
    <lineage>
        <taxon>Eukaryota</taxon>
        <taxon>Viridiplantae</taxon>
        <taxon>Streptophyta</taxon>
        <taxon>Embryophyta</taxon>
        <taxon>Tracheophyta</taxon>
        <taxon>Spermatophyta</taxon>
        <taxon>Magnoliopsida</taxon>
        <taxon>Liliopsida</taxon>
        <taxon>Poales</taxon>
        <taxon>Poaceae</taxon>
        <taxon>PACMAD clade</taxon>
        <taxon>Chloridoideae</taxon>
        <taxon>Eragrostideae</taxon>
        <taxon>Eragrostidinae</taxon>
        <taxon>Eragrostis</taxon>
    </lineage>
</organism>
<protein>
    <submittedName>
        <fullName evidence="3">Uncharacterized protein</fullName>
    </submittedName>
</protein>
<feature type="coiled-coil region" evidence="1">
    <location>
        <begin position="215"/>
        <end position="245"/>
    </location>
</feature>
<feature type="region of interest" description="Disordered" evidence="2">
    <location>
        <begin position="55"/>
        <end position="82"/>
    </location>
</feature>
<accession>A0A5J9WML2</accession>
<reference evidence="3 4" key="1">
    <citation type="journal article" date="2019" name="Sci. Rep.">
        <title>A high-quality genome of Eragrostis curvula grass provides insights into Poaceae evolution and supports new strategies to enhance forage quality.</title>
        <authorList>
            <person name="Carballo J."/>
            <person name="Santos B.A.C.M."/>
            <person name="Zappacosta D."/>
            <person name="Garbus I."/>
            <person name="Selva J.P."/>
            <person name="Gallo C.A."/>
            <person name="Diaz A."/>
            <person name="Albertini E."/>
            <person name="Caccamo M."/>
            <person name="Echenique V."/>
        </authorList>
    </citation>
    <scope>NUCLEOTIDE SEQUENCE [LARGE SCALE GENOMIC DNA]</scope>
    <source>
        <strain evidence="4">cv. Victoria</strain>
        <tissue evidence="3">Leaf</tissue>
    </source>
</reference>
<name>A0A5J9WML2_9POAL</name>